<dbReference type="InterPro" id="IPR009928">
    <property type="entry name" value="DnaI_N"/>
</dbReference>
<gene>
    <name evidence="2" type="primary">dnaI</name>
    <name evidence="2" type="ORF">lacNasYZ03_17410</name>
</gene>
<evidence type="ECO:0000313" key="2">
    <source>
        <dbReference type="EMBL" id="GHW02054.1"/>
    </source>
</evidence>
<dbReference type="PANTHER" id="PTHR30050">
    <property type="entry name" value="CHROMOSOMAL REPLICATION INITIATOR PROTEIN DNAA"/>
    <property type="match status" value="1"/>
</dbReference>
<dbReference type="SUPFAM" id="SSF52540">
    <property type="entry name" value="P-loop containing nucleoside triphosphate hydrolases"/>
    <property type="match status" value="1"/>
</dbReference>
<reference evidence="3" key="1">
    <citation type="submission" date="2021-01" db="EMBL/GenBank/DDBJ databases">
        <title>Draft genome sequence of Nasalis larvatus strain YZ03.</title>
        <authorList>
            <person name="Suzuki-Hashido N."/>
            <person name="Tsuchida S."/>
            <person name="Hayakawa T."/>
        </authorList>
    </citation>
    <scope>NUCLEOTIDE SEQUENCE [LARGE SCALE GENOMIC DNA]</scope>
    <source>
        <strain evidence="3">YZ03</strain>
    </source>
</reference>
<name>A0ABQ3W9P4_9LACO</name>
<dbReference type="Pfam" id="PF07319">
    <property type="entry name" value="DnaI_N"/>
    <property type="match status" value="1"/>
</dbReference>
<dbReference type="Gene3D" id="3.40.50.300">
    <property type="entry name" value="P-loop containing nucleotide triphosphate hydrolases"/>
    <property type="match status" value="1"/>
</dbReference>
<protein>
    <submittedName>
        <fullName evidence="2">Primosomal protein DnaI</fullName>
    </submittedName>
</protein>
<comment type="caution">
    <text evidence="2">The sequence shown here is derived from an EMBL/GenBank/DDBJ whole genome shotgun (WGS) entry which is preliminary data.</text>
</comment>
<dbReference type="Proteomes" id="UP000616547">
    <property type="component" value="Unassembled WGS sequence"/>
</dbReference>
<accession>A0ABQ3W9P4</accession>
<evidence type="ECO:0000313" key="3">
    <source>
        <dbReference type="Proteomes" id="UP000616547"/>
    </source>
</evidence>
<proteinExistence type="predicted"/>
<dbReference type="SMART" id="SM00382">
    <property type="entry name" value="AAA"/>
    <property type="match status" value="1"/>
</dbReference>
<dbReference type="InterPro" id="IPR002611">
    <property type="entry name" value="IstB_ATP-bd"/>
</dbReference>
<evidence type="ECO:0000259" key="1">
    <source>
        <dbReference type="SMART" id="SM00382"/>
    </source>
</evidence>
<dbReference type="CDD" id="cd00009">
    <property type="entry name" value="AAA"/>
    <property type="match status" value="1"/>
</dbReference>
<dbReference type="NCBIfam" id="NF006505">
    <property type="entry name" value="PRK08939.1"/>
    <property type="match status" value="1"/>
</dbReference>
<organism evidence="2 3">
    <name type="scientific">Lactobacillus nasalidis</name>
    <dbReference type="NCBI Taxonomy" id="2797258"/>
    <lineage>
        <taxon>Bacteria</taxon>
        <taxon>Bacillati</taxon>
        <taxon>Bacillota</taxon>
        <taxon>Bacilli</taxon>
        <taxon>Lactobacillales</taxon>
        <taxon>Lactobacillaceae</taxon>
        <taxon>Lactobacillus</taxon>
    </lineage>
</organism>
<dbReference type="InterPro" id="IPR027417">
    <property type="entry name" value="P-loop_NTPase"/>
</dbReference>
<dbReference type="RefSeq" id="WP_201330566.1">
    <property type="nucleotide sequence ID" value="NZ_BOCG01000283.1"/>
</dbReference>
<sequence length="307" mass="34484">MENIGEMINEAAKAAAAKNGQHFSPESYQKTRDRVFADPDVRSFLLAHQGEWTKESVESSFASLYEYCRQKDGHDKVISGYLPQLFMEGPFIGIRYLPSQDKQRRDQEQAAKKRVELIDLPEKLRRVRLEELDMSDDRRSALFALGAFIKAYPSNPHAKGLYLSGDFGVGKTYMLAGLANRVAELGAKVVFVHMPTFIAGLSSHFGDNSLQAEIQRLAACDVLILDDIGAETLSPWSRDDVLGVILQARMDNDLPTFFSSNFDMNDLESHFSATKNADDPVKAARLMQRVRYLAKEVVVSGKNRRLM</sequence>
<dbReference type="PANTHER" id="PTHR30050:SF8">
    <property type="entry name" value="PRIMOSOMAL PROTEIN DNAI"/>
    <property type="match status" value="1"/>
</dbReference>
<keyword evidence="3" id="KW-1185">Reference proteome</keyword>
<dbReference type="Pfam" id="PF01695">
    <property type="entry name" value="IstB_IS21"/>
    <property type="match status" value="1"/>
</dbReference>
<dbReference type="InterPro" id="IPR003593">
    <property type="entry name" value="AAA+_ATPase"/>
</dbReference>
<feature type="domain" description="AAA+ ATPase" evidence="1">
    <location>
        <begin position="157"/>
        <end position="296"/>
    </location>
</feature>
<dbReference type="EMBL" id="BOCI01000473">
    <property type="protein sequence ID" value="GHW02054.1"/>
    <property type="molecule type" value="Genomic_DNA"/>
</dbReference>